<evidence type="ECO:0000256" key="6">
    <source>
        <dbReference type="SAM" id="Phobius"/>
    </source>
</evidence>
<feature type="transmembrane region" description="Helical" evidence="6">
    <location>
        <begin position="234"/>
        <end position="256"/>
    </location>
</feature>
<feature type="transmembrane region" description="Helical" evidence="6">
    <location>
        <begin position="208"/>
        <end position="228"/>
    </location>
</feature>
<keyword evidence="3 6" id="KW-0812">Transmembrane</keyword>
<dbReference type="Pfam" id="PF00892">
    <property type="entry name" value="EamA"/>
    <property type="match status" value="2"/>
</dbReference>
<dbReference type="PANTHER" id="PTHR32322:SF2">
    <property type="entry name" value="EAMA DOMAIN-CONTAINING PROTEIN"/>
    <property type="match status" value="1"/>
</dbReference>
<dbReference type="InterPro" id="IPR000620">
    <property type="entry name" value="EamA_dom"/>
</dbReference>
<evidence type="ECO:0000256" key="2">
    <source>
        <dbReference type="ARBA" id="ARBA00007362"/>
    </source>
</evidence>
<dbReference type="EMBL" id="BAAAVT010000014">
    <property type="protein sequence ID" value="GAA3069657.1"/>
    <property type="molecule type" value="Genomic_DNA"/>
</dbReference>
<keyword evidence="4 6" id="KW-1133">Transmembrane helix</keyword>
<feature type="transmembrane region" description="Helical" evidence="6">
    <location>
        <begin position="60"/>
        <end position="80"/>
    </location>
</feature>
<dbReference type="RefSeq" id="WP_344681400.1">
    <property type="nucleotide sequence ID" value="NZ_BAAAVT010000014.1"/>
</dbReference>
<feature type="domain" description="EamA" evidence="7">
    <location>
        <begin position="21"/>
        <end position="162"/>
    </location>
</feature>
<feature type="transmembrane region" description="Helical" evidence="6">
    <location>
        <begin position="92"/>
        <end position="115"/>
    </location>
</feature>
<evidence type="ECO:0000259" key="7">
    <source>
        <dbReference type="Pfam" id="PF00892"/>
    </source>
</evidence>
<feature type="transmembrane region" description="Helical" evidence="6">
    <location>
        <begin position="121"/>
        <end position="140"/>
    </location>
</feature>
<evidence type="ECO:0000313" key="8">
    <source>
        <dbReference type="EMBL" id="GAA3069657.1"/>
    </source>
</evidence>
<sequence length="316" mass="32309">MSQHDTAIARPAAPLLTRRAGLGWGLLGVAAFSLTVPFTRIAVTETGGETGAGAGALDPLFVGAGRAVVAGLLAALALLLARPRAPRGRQWWRLGVVGLGVVLGFPVLTSMALTATTANHGAIVIAVLPAATAVVVVLRTGERPGPLFWLATTAGAAAAVVFALTHGGLGPLHFSDVLLFGAVVTAAFGYAEGGLLARELGSWQTISWALVLTLPATALLTLLSLGGQAPQASLIQWASFGYLAAVSMFLGFFAWYRGLALGPMAQVSQIQLTQPVMTLAWAALLLGERITPATVIGGAAVVACAATAVRVRLRVR</sequence>
<evidence type="ECO:0000256" key="1">
    <source>
        <dbReference type="ARBA" id="ARBA00004141"/>
    </source>
</evidence>
<dbReference type="InterPro" id="IPR037185">
    <property type="entry name" value="EmrE-like"/>
</dbReference>
<feature type="transmembrane region" description="Helical" evidence="6">
    <location>
        <begin position="147"/>
        <end position="165"/>
    </location>
</feature>
<evidence type="ECO:0000256" key="3">
    <source>
        <dbReference type="ARBA" id="ARBA00022692"/>
    </source>
</evidence>
<dbReference type="InterPro" id="IPR050638">
    <property type="entry name" value="AA-Vitamin_Transporters"/>
</dbReference>
<name>A0ABP6M312_9MICC</name>
<proteinExistence type="inferred from homology"/>
<protein>
    <submittedName>
        <fullName evidence="8">DMT family transporter</fullName>
    </submittedName>
</protein>
<feature type="domain" description="EamA" evidence="7">
    <location>
        <begin position="176"/>
        <end position="304"/>
    </location>
</feature>
<dbReference type="PANTHER" id="PTHR32322">
    <property type="entry name" value="INNER MEMBRANE TRANSPORTER"/>
    <property type="match status" value="1"/>
</dbReference>
<comment type="similarity">
    <text evidence="2">Belongs to the EamA transporter family.</text>
</comment>
<dbReference type="SUPFAM" id="SSF103481">
    <property type="entry name" value="Multidrug resistance efflux transporter EmrE"/>
    <property type="match status" value="2"/>
</dbReference>
<reference evidence="9" key="1">
    <citation type="journal article" date="2019" name="Int. J. Syst. Evol. Microbiol.">
        <title>The Global Catalogue of Microorganisms (GCM) 10K type strain sequencing project: providing services to taxonomists for standard genome sequencing and annotation.</title>
        <authorList>
            <consortium name="The Broad Institute Genomics Platform"/>
            <consortium name="The Broad Institute Genome Sequencing Center for Infectious Disease"/>
            <person name="Wu L."/>
            <person name="Ma J."/>
        </authorList>
    </citation>
    <scope>NUCLEOTIDE SEQUENCE [LARGE SCALE GENOMIC DNA]</scope>
    <source>
        <strain evidence="9">JCM 14309</strain>
    </source>
</reference>
<feature type="transmembrane region" description="Helical" evidence="6">
    <location>
        <begin position="177"/>
        <end position="196"/>
    </location>
</feature>
<dbReference type="Proteomes" id="UP001500236">
    <property type="component" value="Unassembled WGS sequence"/>
</dbReference>
<comment type="subcellular location">
    <subcellularLocation>
        <location evidence="1">Membrane</location>
        <topology evidence="1">Multi-pass membrane protein</topology>
    </subcellularLocation>
</comment>
<gene>
    <name evidence="8" type="ORF">GCM10010529_22630</name>
</gene>
<comment type="caution">
    <text evidence="8">The sequence shown here is derived from an EMBL/GenBank/DDBJ whole genome shotgun (WGS) entry which is preliminary data.</text>
</comment>
<evidence type="ECO:0000256" key="5">
    <source>
        <dbReference type="ARBA" id="ARBA00023136"/>
    </source>
</evidence>
<accession>A0ABP6M312</accession>
<organism evidence="8 9">
    <name type="scientific">Nesterenkonia aethiopica</name>
    <dbReference type="NCBI Taxonomy" id="269144"/>
    <lineage>
        <taxon>Bacteria</taxon>
        <taxon>Bacillati</taxon>
        <taxon>Actinomycetota</taxon>
        <taxon>Actinomycetes</taxon>
        <taxon>Micrococcales</taxon>
        <taxon>Micrococcaceae</taxon>
        <taxon>Nesterenkonia</taxon>
    </lineage>
</organism>
<evidence type="ECO:0000313" key="9">
    <source>
        <dbReference type="Proteomes" id="UP001500236"/>
    </source>
</evidence>
<evidence type="ECO:0000256" key="4">
    <source>
        <dbReference type="ARBA" id="ARBA00022989"/>
    </source>
</evidence>
<keyword evidence="9" id="KW-1185">Reference proteome</keyword>
<keyword evidence="5 6" id="KW-0472">Membrane</keyword>
<feature type="transmembrane region" description="Helical" evidence="6">
    <location>
        <begin position="21"/>
        <end position="40"/>
    </location>
</feature>